<evidence type="ECO:0000313" key="2">
    <source>
        <dbReference type="Proteomes" id="UP001497516"/>
    </source>
</evidence>
<gene>
    <name evidence="1" type="ORF">LTRI10_LOCUS32053</name>
</gene>
<evidence type="ECO:0000313" key="1">
    <source>
        <dbReference type="EMBL" id="CAL1391326.1"/>
    </source>
</evidence>
<dbReference type="Proteomes" id="UP001497516">
    <property type="component" value="Chromosome 5"/>
</dbReference>
<organism evidence="1 2">
    <name type="scientific">Linum trigynum</name>
    <dbReference type="NCBI Taxonomy" id="586398"/>
    <lineage>
        <taxon>Eukaryota</taxon>
        <taxon>Viridiplantae</taxon>
        <taxon>Streptophyta</taxon>
        <taxon>Embryophyta</taxon>
        <taxon>Tracheophyta</taxon>
        <taxon>Spermatophyta</taxon>
        <taxon>Magnoliopsida</taxon>
        <taxon>eudicotyledons</taxon>
        <taxon>Gunneridae</taxon>
        <taxon>Pentapetalae</taxon>
        <taxon>rosids</taxon>
        <taxon>fabids</taxon>
        <taxon>Malpighiales</taxon>
        <taxon>Linaceae</taxon>
        <taxon>Linum</taxon>
    </lineage>
</organism>
<dbReference type="EMBL" id="OZ034818">
    <property type="protein sequence ID" value="CAL1391326.1"/>
    <property type="molecule type" value="Genomic_DNA"/>
</dbReference>
<protein>
    <submittedName>
        <fullName evidence="1">Uncharacterized protein</fullName>
    </submittedName>
</protein>
<name>A0AAV2EZ43_9ROSI</name>
<proteinExistence type="predicted"/>
<accession>A0AAV2EZ43</accession>
<reference evidence="1 2" key="1">
    <citation type="submission" date="2024-04" db="EMBL/GenBank/DDBJ databases">
        <authorList>
            <person name="Fracassetti M."/>
        </authorList>
    </citation>
    <scope>NUCLEOTIDE SEQUENCE [LARGE SCALE GENOMIC DNA]</scope>
</reference>
<dbReference type="AlphaFoldDB" id="A0AAV2EZ43"/>
<keyword evidence="2" id="KW-1185">Reference proteome</keyword>
<sequence>MERSALGGQRPCKPQDWVAIQRAGAMPRQRSAPWIAKRSEEERFWSVDRGAHWEGAASASGRRDRIGWEWFLLWQNYQTAPEGCGLK</sequence>